<keyword evidence="1" id="KW-0175">Coiled coil</keyword>
<evidence type="ECO:0000256" key="2">
    <source>
        <dbReference type="SAM" id="MobiDB-lite"/>
    </source>
</evidence>
<feature type="compositionally biased region" description="Polar residues" evidence="2">
    <location>
        <begin position="313"/>
        <end position="323"/>
    </location>
</feature>
<dbReference type="PANTHER" id="PTHR13252:SF9">
    <property type="entry name" value="F-BOX ONLY PROTEIN 28"/>
    <property type="match status" value="1"/>
</dbReference>
<feature type="compositionally biased region" description="Low complexity" evidence="2">
    <location>
        <begin position="301"/>
        <end position="312"/>
    </location>
</feature>
<keyword evidence="4" id="KW-1185">Reference proteome</keyword>
<evidence type="ECO:0000313" key="4">
    <source>
        <dbReference type="Proteomes" id="UP000504635"/>
    </source>
</evidence>
<feature type="coiled-coil region" evidence="1">
    <location>
        <begin position="237"/>
        <end position="292"/>
    </location>
</feature>
<evidence type="ECO:0000259" key="3">
    <source>
        <dbReference type="PROSITE" id="PS50181"/>
    </source>
</evidence>
<reference evidence="5" key="1">
    <citation type="submission" date="2025-08" db="UniProtKB">
        <authorList>
            <consortium name="RefSeq"/>
        </authorList>
    </citation>
    <scope>IDENTIFICATION</scope>
    <source>
        <tissue evidence="5">Gonads</tissue>
    </source>
</reference>
<sequence>MYQSPMSYILLLPEVALENIFSFLNYDEIAKNRIVCRKFNEIGGKLLSRGFIQLEKRHATIYKRVKSALPRRESERKTHPLARHSDILQGVETRLSMLNMTYMRYIESKLICFIPGKVLDEIKSILDLVENDRSPPRTHQLLQELRDLSSMAMEHFDEQILPRCKQQIEQQTDVLYRDVVSTSKSTRLLFHQQFPHAISNELYKVKKLTKSHKHHIGYLTQNTQKLCLKMRKQKNILRIQSSKIHEQERKIQEQNQKIMEQESALNEIKKHVDDWDQKYKDLTTELIRARDEILLKASSSSGSLLSSPSLTSTPIQTGSFKSPTFKTNIKPRVAHILPKSYTLDFDRKRKGSNATEIPLKRNRSPSAVPDHQKYFQRSSKEKSVQNVELNIPNLENFEKKEQTYDAGPSEPNLEACTSSKNDSKSEYLTLFFDNLLSNPLKSAAKARKRKMTEDIDLK</sequence>
<protein>
    <submittedName>
        <fullName evidence="5">F-box only protein 28</fullName>
    </submittedName>
</protein>
<dbReference type="PANTHER" id="PTHR13252">
    <property type="entry name" value="F-BOX ONLY PROTEIN 28"/>
    <property type="match status" value="1"/>
</dbReference>
<name>A0A6J2XGL6_SITOR</name>
<accession>A0A6J2XGL6</accession>
<dbReference type="InterPro" id="IPR001810">
    <property type="entry name" value="F-box_dom"/>
</dbReference>
<dbReference type="RefSeq" id="XP_030750085.1">
    <property type="nucleotide sequence ID" value="XM_030894225.1"/>
</dbReference>
<organism evidence="4 5">
    <name type="scientific">Sitophilus oryzae</name>
    <name type="common">Rice weevil</name>
    <name type="synonym">Curculio oryzae</name>
    <dbReference type="NCBI Taxonomy" id="7048"/>
    <lineage>
        <taxon>Eukaryota</taxon>
        <taxon>Metazoa</taxon>
        <taxon>Ecdysozoa</taxon>
        <taxon>Arthropoda</taxon>
        <taxon>Hexapoda</taxon>
        <taxon>Insecta</taxon>
        <taxon>Pterygota</taxon>
        <taxon>Neoptera</taxon>
        <taxon>Endopterygota</taxon>
        <taxon>Coleoptera</taxon>
        <taxon>Polyphaga</taxon>
        <taxon>Cucujiformia</taxon>
        <taxon>Curculionidae</taxon>
        <taxon>Dryophthorinae</taxon>
        <taxon>Sitophilus</taxon>
    </lineage>
</organism>
<dbReference type="OrthoDB" id="5860767at2759"/>
<dbReference type="GeneID" id="115877877"/>
<dbReference type="CDD" id="cd22100">
    <property type="entry name" value="F-box_FBXO28"/>
    <property type="match status" value="1"/>
</dbReference>
<dbReference type="InterPro" id="IPR036047">
    <property type="entry name" value="F-box-like_dom_sf"/>
</dbReference>
<dbReference type="GO" id="GO:0000209">
    <property type="term" value="P:protein polyubiquitination"/>
    <property type="evidence" value="ECO:0007669"/>
    <property type="project" value="TreeGrafter"/>
</dbReference>
<dbReference type="AlphaFoldDB" id="A0A6J2XGL6"/>
<gene>
    <name evidence="5" type="primary">LOC115877877</name>
</gene>
<feature type="domain" description="F-box" evidence="3">
    <location>
        <begin position="6"/>
        <end position="54"/>
    </location>
</feature>
<proteinExistence type="predicted"/>
<dbReference type="KEGG" id="soy:115877877"/>
<feature type="region of interest" description="Disordered" evidence="2">
    <location>
        <begin position="301"/>
        <end position="323"/>
    </location>
</feature>
<evidence type="ECO:0000256" key="1">
    <source>
        <dbReference type="SAM" id="Coils"/>
    </source>
</evidence>
<evidence type="ECO:0000313" key="5">
    <source>
        <dbReference type="RefSeq" id="XP_030750085.1"/>
    </source>
</evidence>
<dbReference type="SUPFAM" id="SSF81383">
    <property type="entry name" value="F-box domain"/>
    <property type="match status" value="1"/>
</dbReference>
<dbReference type="Proteomes" id="UP000504635">
    <property type="component" value="Unplaced"/>
</dbReference>
<dbReference type="InParanoid" id="A0A6J2XGL6"/>
<dbReference type="PROSITE" id="PS50181">
    <property type="entry name" value="FBOX"/>
    <property type="match status" value="1"/>
</dbReference>
<dbReference type="InterPro" id="IPR039719">
    <property type="entry name" value="FBXO28"/>
</dbReference>
<dbReference type="CTD" id="39104"/>
<dbReference type="Pfam" id="PF00646">
    <property type="entry name" value="F-box"/>
    <property type="match status" value="1"/>
</dbReference>